<dbReference type="Proteomes" id="UP000010473">
    <property type="component" value="Chromosome"/>
</dbReference>
<dbReference type="OrthoDB" id="423955at2"/>
<dbReference type="EMBL" id="CP003653">
    <property type="protein sequence ID" value="AFZ37116.1"/>
    <property type="molecule type" value="Genomic_DNA"/>
</dbReference>
<dbReference type="SUPFAM" id="SSF46458">
    <property type="entry name" value="Globin-like"/>
    <property type="match status" value="1"/>
</dbReference>
<dbReference type="KEGG" id="scs:Sta7437_3618"/>
<evidence type="ECO:0000313" key="5">
    <source>
        <dbReference type="Proteomes" id="UP000010473"/>
    </source>
</evidence>
<dbReference type="RefSeq" id="WP_015194777.1">
    <property type="nucleotide sequence ID" value="NC_019748.1"/>
</dbReference>
<evidence type="ECO:0000313" key="4">
    <source>
        <dbReference type="EMBL" id="AFZ37116.1"/>
    </source>
</evidence>
<evidence type="ECO:0000256" key="1">
    <source>
        <dbReference type="ARBA" id="ARBA00008182"/>
    </source>
</evidence>
<dbReference type="Gene3D" id="1.10.490.20">
    <property type="entry name" value="Phycocyanins"/>
    <property type="match status" value="1"/>
</dbReference>
<name>K9XYC6_STAC7</name>
<dbReference type="InterPro" id="IPR009050">
    <property type="entry name" value="Globin-like_sf"/>
</dbReference>
<dbReference type="GO" id="GO:0015979">
    <property type="term" value="P:photosynthesis"/>
    <property type="evidence" value="ECO:0007669"/>
    <property type="project" value="InterPro"/>
</dbReference>
<evidence type="ECO:0000256" key="2">
    <source>
        <dbReference type="ARBA" id="ARBA00022991"/>
    </source>
</evidence>
<proteinExistence type="inferred from homology"/>
<sequence>MLTQLTRLSLEVDGRYATDQELQFLEEYLDSVDLRIRTYEKIRDHEAEIIPEVEAKMRALNQNNQLFVMGDYEIEICRRDRKNAICYSCTAMLMDDLDRLREGTLIWFQTIVRAIGWKRYVQNHYPTIQEVIKNYLTPEEAELIMVVFQVEHNILGLW</sequence>
<evidence type="ECO:0000256" key="3">
    <source>
        <dbReference type="ARBA" id="ARBA00023307"/>
    </source>
</evidence>
<dbReference type="InterPro" id="IPR012128">
    <property type="entry name" value="Phycobilisome_asu/bsu"/>
</dbReference>
<dbReference type="AlphaFoldDB" id="K9XYC6"/>
<keyword evidence="2" id="KW-0157">Chromophore</keyword>
<dbReference type="InterPro" id="IPR038719">
    <property type="entry name" value="Phycobilisome_asu/bsu_sf"/>
</dbReference>
<dbReference type="GO" id="GO:0030089">
    <property type="term" value="C:phycobilisome"/>
    <property type="evidence" value="ECO:0007669"/>
    <property type="project" value="InterPro"/>
</dbReference>
<reference evidence="5" key="1">
    <citation type="journal article" date="2013" name="Proc. Natl. Acad. Sci. U.S.A.">
        <title>Improving the coverage of the cyanobacterial phylum using diversity-driven genome sequencing.</title>
        <authorList>
            <person name="Shih P.M."/>
            <person name="Wu D."/>
            <person name="Latifi A."/>
            <person name="Axen S.D."/>
            <person name="Fewer D.P."/>
            <person name="Talla E."/>
            <person name="Calteau A."/>
            <person name="Cai F."/>
            <person name="Tandeau de Marsac N."/>
            <person name="Rippka R."/>
            <person name="Herdman M."/>
            <person name="Sivonen K."/>
            <person name="Coursin T."/>
            <person name="Laurent T."/>
            <person name="Goodwin L."/>
            <person name="Nolan M."/>
            <person name="Davenport K.W."/>
            <person name="Han C.S."/>
            <person name="Rubin E.M."/>
            <person name="Eisen J.A."/>
            <person name="Woyke T."/>
            <person name="Gugger M."/>
            <person name="Kerfeld C.A."/>
        </authorList>
    </citation>
    <scope>NUCLEOTIDE SEQUENCE [LARGE SCALE GENOMIC DNA]</scope>
    <source>
        <strain evidence="5">ATCC 29371 / PCC 7437</strain>
    </source>
</reference>
<keyword evidence="3" id="KW-0089">Bile pigment</keyword>
<protein>
    <submittedName>
        <fullName evidence="4">Phycobilisome protein</fullName>
    </submittedName>
</protein>
<dbReference type="CDD" id="cd08919">
    <property type="entry name" value="PBP-like"/>
    <property type="match status" value="1"/>
</dbReference>
<dbReference type="Pfam" id="PF00502">
    <property type="entry name" value="Phycobilisome"/>
    <property type="match status" value="1"/>
</dbReference>
<organism evidence="4 5">
    <name type="scientific">Stanieria cyanosphaera (strain ATCC 29371 / PCC 7437)</name>
    <dbReference type="NCBI Taxonomy" id="111780"/>
    <lineage>
        <taxon>Bacteria</taxon>
        <taxon>Bacillati</taxon>
        <taxon>Cyanobacteriota</taxon>
        <taxon>Cyanophyceae</taxon>
        <taxon>Pleurocapsales</taxon>
        <taxon>Dermocarpellaceae</taxon>
        <taxon>Stanieria</taxon>
    </lineage>
</organism>
<dbReference type="eggNOG" id="ENOG5032RRI">
    <property type="taxonomic scope" value="Bacteria"/>
</dbReference>
<comment type="similarity">
    <text evidence="1">Belongs to the phycobiliprotein family.</text>
</comment>
<dbReference type="STRING" id="111780.Sta7437_3618"/>
<keyword evidence="5" id="KW-1185">Reference proteome</keyword>
<dbReference type="HOGENOM" id="CLU_137322_0_0_3"/>
<gene>
    <name evidence="4" type="ordered locus">Sta7437_3618</name>
</gene>
<accession>K9XYC6</accession>
<dbReference type="PATRIC" id="fig|111780.3.peg.3745"/>